<evidence type="ECO:0000313" key="5">
    <source>
        <dbReference type="EnsemblMetazoa" id="GPAI000875-PA"/>
    </source>
</evidence>
<dbReference type="VEuPathDB" id="VectorBase:GPAI000875"/>
<keyword evidence="1" id="KW-0489">Methyltransferase</keyword>
<dbReference type="AlphaFoldDB" id="A0A1A9Z1J3"/>
<protein>
    <recommendedName>
        <fullName evidence="7">Methyltransferase domain-containing protein</fullName>
    </recommendedName>
</protein>
<sequence length="160" mass="18556">MKKIKLVDFGFSLIEEKEKYFLLERIFNAIAHKYDIMNDLMSFGMHRIWKNLLLKCSNIRPGDITLDVASGTGDMVEKLSKFVHSGFIVSLDINNKMLKIGRDKLRNRGIIRNIFYVQANAEYLPFKENTFDNVIISFGLRNFSQKEKAMQSVCRILKPG</sequence>
<comment type="subunit">
    <text evidence="4">Component of a multi-subunit COQ enzyme complex, composed of at least COQ3, COQ4, COQ5, COQ6, COQ7 and COQ9. Interacts with PYURF; the interaction is direct, stabilizes COQ5 protein and associates PYURF with COQ enzyme complex.</text>
</comment>
<keyword evidence="2" id="KW-0808">Transferase</keyword>
<reference evidence="6" key="1">
    <citation type="submission" date="2014-03" db="EMBL/GenBank/DDBJ databases">
        <authorList>
            <person name="Aksoy S."/>
            <person name="Warren W."/>
            <person name="Wilson R.K."/>
        </authorList>
    </citation>
    <scope>NUCLEOTIDE SEQUENCE [LARGE SCALE GENOMIC DNA]</scope>
    <source>
        <strain evidence="6">IAEA</strain>
    </source>
</reference>
<reference evidence="5" key="2">
    <citation type="submission" date="2020-05" db="UniProtKB">
        <authorList>
            <consortium name="EnsemblMetazoa"/>
        </authorList>
    </citation>
    <scope>IDENTIFICATION</scope>
    <source>
        <strain evidence="5">IAEA</strain>
    </source>
</reference>
<dbReference type="Pfam" id="PF01209">
    <property type="entry name" value="Ubie_methyltran"/>
    <property type="match status" value="1"/>
</dbReference>
<evidence type="ECO:0008006" key="7">
    <source>
        <dbReference type="Google" id="ProtNLM"/>
    </source>
</evidence>
<proteinExistence type="predicted"/>
<dbReference type="PROSITE" id="PS51608">
    <property type="entry name" value="SAM_MT_UBIE"/>
    <property type="match status" value="1"/>
</dbReference>
<name>A0A1A9Z1J3_GLOPL</name>
<dbReference type="SUPFAM" id="SSF53335">
    <property type="entry name" value="S-adenosyl-L-methionine-dependent methyltransferases"/>
    <property type="match status" value="1"/>
</dbReference>
<dbReference type="InterPro" id="IPR023576">
    <property type="entry name" value="UbiE/COQ5_MeTrFase_CS"/>
</dbReference>
<dbReference type="Gene3D" id="3.40.50.150">
    <property type="entry name" value="Vaccinia Virus protein VP39"/>
    <property type="match status" value="1"/>
</dbReference>
<dbReference type="EnsemblMetazoa" id="GPAI000875-RA">
    <property type="protein sequence ID" value="GPAI000875-PA"/>
    <property type="gene ID" value="GPAI000875"/>
</dbReference>
<evidence type="ECO:0000256" key="4">
    <source>
        <dbReference type="ARBA" id="ARBA00046387"/>
    </source>
</evidence>
<evidence type="ECO:0000256" key="1">
    <source>
        <dbReference type="ARBA" id="ARBA00022603"/>
    </source>
</evidence>
<dbReference type="InterPro" id="IPR004033">
    <property type="entry name" value="UbiE/COQ5_MeTrFase"/>
</dbReference>
<evidence type="ECO:0000256" key="2">
    <source>
        <dbReference type="ARBA" id="ARBA00022679"/>
    </source>
</evidence>
<keyword evidence="6" id="KW-1185">Reference proteome</keyword>
<dbReference type="GO" id="GO:0008425">
    <property type="term" value="F:2-methoxy-6-polyprenyl-1,4-benzoquinol methyltransferase activity"/>
    <property type="evidence" value="ECO:0007669"/>
    <property type="project" value="TreeGrafter"/>
</dbReference>
<dbReference type="STRING" id="7398.A0A1A9Z1J3"/>
<dbReference type="PANTHER" id="PTHR43591">
    <property type="entry name" value="METHYLTRANSFERASE"/>
    <property type="match status" value="1"/>
</dbReference>
<dbReference type="Proteomes" id="UP000092445">
    <property type="component" value="Unassembled WGS sequence"/>
</dbReference>
<keyword evidence="3" id="KW-0949">S-adenosyl-L-methionine</keyword>
<accession>A0A1A9Z1J3</accession>
<evidence type="ECO:0000313" key="6">
    <source>
        <dbReference type="Proteomes" id="UP000092445"/>
    </source>
</evidence>
<dbReference type="CDD" id="cd02440">
    <property type="entry name" value="AdoMet_MTases"/>
    <property type="match status" value="1"/>
</dbReference>
<dbReference type="InterPro" id="IPR029063">
    <property type="entry name" value="SAM-dependent_MTases_sf"/>
</dbReference>
<evidence type="ECO:0000256" key="3">
    <source>
        <dbReference type="ARBA" id="ARBA00022691"/>
    </source>
</evidence>
<dbReference type="PANTHER" id="PTHR43591:SF24">
    <property type="entry name" value="2-METHOXY-6-POLYPRENYL-1,4-BENZOQUINOL METHYLASE, MITOCHONDRIAL"/>
    <property type="match status" value="1"/>
</dbReference>
<dbReference type="PROSITE" id="PS01183">
    <property type="entry name" value="UBIE_1"/>
    <property type="match status" value="1"/>
</dbReference>
<dbReference type="GO" id="GO:0032259">
    <property type="term" value="P:methylation"/>
    <property type="evidence" value="ECO:0007669"/>
    <property type="project" value="UniProtKB-KW"/>
</dbReference>
<organism evidence="5 6">
    <name type="scientific">Glossina pallidipes</name>
    <name type="common">Tsetse fly</name>
    <dbReference type="NCBI Taxonomy" id="7398"/>
    <lineage>
        <taxon>Eukaryota</taxon>
        <taxon>Metazoa</taxon>
        <taxon>Ecdysozoa</taxon>
        <taxon>Arthropoda</taxon>
        <taxon>Hexapoda</taxon>
        <taxon>Insecta</taxon>
        <taxon>Pterygota</taxon>
        <taxon>Neoptera</taxon>
        <taxon>Endopterygota</taxon>
        <taxon>Diptera</taxon>
        <taxon>Brachycera</taxon>
        <taxon>Muscomorpha</taxon>
        <taxon>Hippoboscoidea</taxon>
        <taxon>Glossinidae</taxon>
        <taxon>Glossina</taxon>
    </lineage>
</organism>